<evidence type="ECO:0000256" key="3">
    <source>
        <dbReference type="ARBA" id="ARBA00047002"/>
    </source>
</evidence>
<evidence type="ECO:0000256" key="5">
    <source>
        <dbReference type="RuleBase" id="RU367073"/>
    </source>
</evidence>
<sequence>MVLFSLFKGKAEKDTAALLEDIENKIKEFKEERCTTTVRKISASRKILYYGVGFYAVALGLTYINFPSSIDLMNPNEVIPIGTKVLSILIGVPVFIYLLRRLCVFYYERKYKIIDKDIKKIEKEKDTLINNVMEKEPYNKAREILKKYKPSLLKNEEPVKSPTVRRRAGPNVNSAGPKKIAPKLVAINPQAPSVPSPIQRNPQQKQHINQGVRQRPQTVRPLPSHNLNSSRMDKIVGWITGSSPDQMYALICKQCAEHNGLSPKEEFDYLQWRCAFCGFNHLPRKQRPKPPILQEQRPADRPIFNSSAVEPRRKTLDSDYQQKPIENANQTMPVLADGERSKRGSIASSKSDGERKEKEDSGTESDQLEQNQRNGDENSTSTQSISSSDEEEIQEEVSKESVEAESSVLDETIEAGFEQQE</sequence>
<evidence type="ECO:0000256" key="4">
    <source>
        <dbReference type="ARBA" id="ARBA00049772"/>
    </source>
</evidence>
<organism evidence="8">
    <name type="scientific">Oikopleura dioica</name>
    <name type="common">Tunicate</name>
    <dbReference type="NCBI Taxonomy" id="34765"/>
    <lineage>
        <taxon>Eukaryota</taxon>
        <taxon>Metazoa</taxon>
        <taxon>Chordata</taxon>
        <taxon>Tunicata</taxon>
        <taxon>Appendicularia</taxon>
        <taxon>Copelata</taxon>
        <taxon>Oikopleuridae</taxon>
        <taxon>Oikopleura</taxon>
    </lineage>
</organism>
<dbReference type="GO" id="GO:0098826">
    <property type="term" value="C:endoplasmic reticulum tubular network membrane"/>
    <property type="evidence" value="ECO:0007669"/>
    <property type="project" value="UniProtKB-UniRule"/>
</dbReference>
<dbReference type="Proteomes" id="UP000001307">
    <property type="component" value="Unassembled WGS sequence"/>
</dbReference>
<dbReference type="InParanoid" id="E4WVC7"/>
<keyword evidence="5" id="KW-0479">Metal-binding</keyword>
<dbReference type="OrthoDB" id="3169036at2759"/>
<comment type="function">
    <text evidence="5">Plays a role in determining ER morphology.</text>
</comment>
<dbReference type="PANTHER" id="PTHR22166:SF12">
    <property type="entry name" value="ENDOPLASMIC RETICULUM JUNCTION FORMATION PROTEIN LUNAPARK"/>
    <property type="match status" value="1"/>
</dbReference>
<comment type="subcellular location">
    <subcellularLocation>
        <location evidence="1">Endoplasmic reticulum membrane</location>
        <topology evidence="1">Multi-pass membrane protein</topology>
        <orientation evidence="1">Cytoplasmic side</orientation>
    </subcellularLocation>
</comment>
<dbReference type="GO" id="GO:0008270">
    <property type="term" value="F:zinc ion binding"/>
    <property type="evidence" value="ECO:0007669"/>
    <property type="project" value="UniProtKB-KW"/>
</dbReference>
<evidence type="ECO:0000256" key="6">
    <source>
        <dbReference type="SAM" id="MobiDB-lite"/>
    </source>
</evidence>
<protein>
    <recommendedName>
        <fullName evidence="4 5">Endoplasmic reticulum junction formation protein lunapark</fullName>
    </recommendedName>
</protein>
<dbReference type="InterPro" id="IPR019273">
    <property type="entry name" value="Lunapark_Znf"/>
</dbReference>
<keyword evidence="5" id="KW-0812">Transmembrane</keyword>
<dbReference type="AlphaFoldDB" id="E4WVC7"/>
<keyword evidence="5" id="KW-0472">Membrane</keyword>
<dbReference type="FunCoup" id="E4WVC7">
    <property type="interactions" value="671"/>
</dbReference>
<evidence type="ECO:0000256" key="1">
    <source>
        <dbReference type="ARBA" id="ARBA00004215"/>
    </source>
</evidence>
<dbReference type="EMBL" id="FN653017">
    <property type="protein sequence ID" value="CBY21080.1"/>
    <property type="molecule type" value="Genomic_DNA"/>
</dbReference>
<feature type="compositionally biased region" description="Basic and acidic residues" evidence="6">
    <location>
        <begin position="351"/>
        <end position="361"/>
    </location>
</feature>
<comment type="subunit">
    <text evidence="3">Homodimer; homodimerization requires the C4-type zinc finger motif and decreases during mitosis in a phosphorylation-dependent manner.</text>
</comment>
<accession>E4WVC7</accession>
<proteinExistence type="inferred from homology"/>
<name>E4WVC7_OIKDI</name>
<dbReference type="Pfam" id="PF10058">
    <property type="entry name" value="Zn_ribbon_10"/>
    <property type="match status" value="1"/>
</dbReference>
<evidence type="ECO:0000313" key="8">
    <source>
        <dbReference type="EMBL" id="CBY21080.1"/>
    </source>
</evidence>
<feature type="transmembrane region" description="Helical" evidence="5">
    <location>
        <begin position="47"/>
        <end position="66"/>
    </location>
</feature>
<reference evidence="8" key="1">
    <citation type="journal article" date="2010" name="Science">
        <title>Plasticity of animal genome architecture unmasked by rapid evolution of a pelagic tunicate.</title>
        <authorList>
            <person name="Denoeud F."/>
            <person name="Henriet S."/>
            <person name="Mungpakdee S."/>
            <person name="Aury J.M."/>
            <person name="Da Silva C."/>
            <person name="Brinkmann H."/>
            <person name="Mikhaleva J."/>
            <person name="Olsen L.C."/>
            <person name="Jubin C."/>
            <person name="Canestro C."/>
            <person name="Bouquet J.M."/>
            <person name="Danks G."/>
            <person name="Poulain J."/>
            <person name="Campsteijn C."/>
            <person name="Adamski M."/>
            <person name="Cross I."/>
            <person name="Yadetie F."/>
            <person name="Muffato M."/>
            <person name="Louis A."/>
            <person name="Butcher S."/>
            <person name="Tsagkogeorga G."/>
            <person name="Konrad A."/>
            <person name="Singh S."/>
            <person name="Jensen M.F."/>
            <person name="Cong E.H."/>
            <person name="Eikeseth-Otteraa H."/>
            <person name="Noel B."/>
            <person name="Anthouard V."/>
            <person name="Porcel B.M."/>
            <person name="Kachouri-Lafond R."/>
            <person name="Nishino A."/>
            <person name="Ugolini M."/>
            <person name="Chourrout P."/>
            <person name="Nishida H."/>
            <person name="Aasland R."/>
            <person name="Huzurbazar S."/>
            <person name="Westhof E."/>
            <person name="Delsuc F."/>
            <person name="Lehrach H."/>
            <person name="Reinhardt R."/>
            <person name="Weissenbach J."/>
            <person name="Roy S.W."/>
            <person name="Artiguenave F."/>
            <person name="Postlethwait J.H."/>
            <person name="Manak J.R."/>
            <person name="Thompson E.M."/>
            <person name="Jaillon O."/>
            <person name="Du Pasquier L."/>
            <person name="Boudinot P."/>
            <person name="Liberles D.A."/>
            <person name="Volff J.N."/>
            <person name="Philippe H."/>
            <person name="Lenhard B."/>
            <person name="Roest Crollius H."/>
            <person name="Wincker P."/>
            <person name="Chourrout D."/>
        </authorList>
    </citation>
    <scope>NUCLEOTIDE SEQUENCE [LARGE SCALE GENOMIC DNA]</scope>
</reference>
<dbReference type="GO" id="GO:0071788">
    <property type="term" value="P:endoplasmic reticulum tubular network maintenance"/>
    <property type="evidence" value="ECO:0007669"/>
    <property type="project" value="UniProtKB-UniRule"/>
</dbReference>
<feature type="transmembrane region" description="Helical" evidence="5">
    <location>
        <begin position="78"/>
        <end position="99"/>
    </location>
</feature>
<dbReference type="PANTHER" id="PTHR22166">
    <property type="entry name" value="ENDOPLASMIC RETICULUM JUNCTION FORMATION PROTEIN LUNAPARK"/>
    <property type="match status" value="1"/>
</dbReference>
<dbReference type="InterPro" id="IPR040115">
    <property type="entry name" value="Lnp"/>
</dbReference>
<feature type="region of interest" description="Disordered" evidence="6">
    <location>
        <begin position="283"/>
        <end position="421"/>
    </location>
</feature>
<feature type="compositionally biased region" description="Low complexity" evidence="6">
    <location>
        <begin position="377"/>
        <end position="387"/>
    </location>
</feature>
<comment type="similarity">
    <text evidence="2 5">Belongs to the lunapark family.</text>
</comment>
<comment type="domain">
    <text evidence="5">The C4-type zinc finger motif is necessary both for its ER three-way tubular junction localization and formation.</text>
</comment>
<keyword evidence="5" id="KW-1133">Transmembrane helix</keyword>
<evidence type="ECO:0000256" key="2">
    <source>
        <dbReference type="ARBA" id="ARBA00009940"/>
    </source>
</evidence>
<gene>
    <name evidence="8" type="ORF">GSOID_T00008833001</name>
</gene>
<keyword evidence="5" id="KW-0862">Zinc</keyword>
<feature type="domain" description="Lunapark zinc ribbon" evidence="7">
    <location>
        <begin position="232"/>
        <end position="279"/>
    </location>
</feature>
<dbReference type="GO" id="GO:1903373">
    <property type="term" value="P:positive regulation of endoplasmic reticulum tubular network organization"/>
    <property type="evidence" value="ECO:0007669"/>
    <property type="project" value="UniProtKB-UniRule"/>
</dbReference>
<evidence type="ECO:0000313" key="9">
    <source>
        <dbReference type="Proteomes" id="UP000001307"/>
    </source>
</evidence>
<keyword evidence="5" id="KW-0863">Zinc-finger</keyword>
<feature type="region of interest" description="Disordered" evidence="6">
    <location>
        <begin position="156"/>
        <end position="175"/>
    </location>
</feature>
<keyword evidence="9" id="KW-1185">Reference proteome</keyword>
<evidence type="ECO:0000259" key="7">
    <source>
        <dbReference type="Pfam" id="PF10058"/>
    </source>
</evidence>
<keyword evidence="5" id="KW-0256">Endoplasmic reticulum</keyword>